<gene>
    <name evidence="9" type="ORF">BN55_06990</name>
</gene>
<sequence length="448" mass="47949">MQNNIHVNHKKAALLGLQHLLAMYSGAIAVPLLIGTALKFNSTQMTYLVSIDIFMCGLATALQLLRNKYFGIGLPVVLGCAIQAVAPLQMIGKKFSIGTMYGAIIIAGIFVFCIAGYFSKIKKLFPPVVTGSLITVIGLSLIPVSIQNIGGGNIGAKGFGDPKNLLTGFITVAIILALQVWGKGFLKSIAVLIGLIIGTLIAAGLGMVSLTPVSQASWFHLPQPFYFGMPQFEWSSSLTMIIIALVSMVESTGVFFAIGDLLKKDITADDLKKGYRAEGLAQILGGVFNTFPYTTFSQNVGLLELSGITNKKPIYWASGFLMLMGLLPKFGALVTIIPTSVLGGAMLVMFTMIAVQGMRMLKVVDFEDTRNVLIVAISIGLGLGVTVYPQLFQNLPETIQLFLGNGIVVASLSATLLNILFKGKEGLHNEKIIKHEEKADGQVFDSPL</sequence>
<protein>
    <submittedName>
        <fullName evidence="9">Xanthine permease</fullName>
    </submittedName>
</protein>
<dbReference type="GO" id="GO:0005886">
    <property type="term" value="C:plasma membrane"/>
    <property type="evidence" value="ECO:0007669"/>
    <property type="project" value="UniProtKB-SubCell"/>
</dbReference>
<dbReference type="NCBIfam" id="TIGR03173">
    <property type="entry name" value="pbuX"/>
    <property type="match status" value="1"/>
</dbReference>
<accession>I7IVE4</accession>
<feature type="transmembrane region" description="Helical" evidence="8">
    <location>
        <begin position="398"/>
        <end position="421"/>
    </location>
</feature>
<dbReference type="InterPro" id="IPR006043">
    <property type="entry name" value="NCS2"/>
</dbReference>
<keyword evidence="10" id="KW-1185">Reference proteome</keyword>
<feature type="transmembrane region" description="Helical" evidence="8">
    <location>
        <begin position="72"/>
        <end position="91"/>
    </location>
</feature>
<dbReference type="eggNOG" id="COG2233">
    <property type="taxonomic scope" value="Bacteria"/>
</dbReference>
<evidence type="ECO:0000256" key="6">
    <source>
        <dbReference type="ARBA" id="ARBA00022989"/>
    </source>
</evidence>
<evidence type="ECO:0000313" key="10">
    <source>
        <dbReference type="Proteomes" id="UP000009320"/>
    </source>
</evidence>
<dbReference type="PANTHER" id="PTHR42810:SF4">
    <property type="entry name" value="URIC ACID TRANSPORTER UACT"/>
    <property type="match status" value="1"/>
</dbReference>
<evidence type="ECO:0000313" key="9">
    <source>
        <dbReference type="EMBL" id="CCI81298.1"/>
    </source>
</evidence>
<feature type="transmembrane region" description="Helical" evidence="8">
    <location>
        <begin position="189"/>
        <end position="214"/>
    </location>
</feature>
<dbReference type="AlphaFoldDB" id="I7IVE4"/>
<feature type="transmembrane region" description="Helical" evidence="8">
    <location>
        <begin position="124"/>
        <end position="145"/>
    </location>
</feature>
<name>I7IVE4_9LACO</name>
<evidence type="ECO:0000256" key="3">
    <source>
        <dbReference type="ARBA" id="ARBA00022448"/>
    </source>
</evidence>
<dbReference type="GeneID" id="82846573"/>
<keyword evidence="4" id="KW-1003">Cell membrane</keyword>
<dbReference type="Pfam" id="PF00860">
    <property type="entry name" value="Xan_ur_permease"/>
    <property type="match status" value="1"/>
</dbReference>
<feature type="transmembrane region" description="Helical" evidence="8">
    <location>
        <begin position="373"/>
        <end position="392"/>
    </location>
</feature>
<comment type="similarity">
    <text evidence="2">Belongs to the nucleobase:cation symporter-2 (NCS2) (TC 2.A.40) family.</text>
</comment>
<dbReference type="RefSeq" id="WP_008469999.1">
    <property type="nucleotide sequence ID" value="NZ_AYZP01000003.1"/>
</dbReference>
<feature type="transmembrane region" description="Helical" evidence="8">
    <location>
        <begin position="12"/>
        <end position="34"/>
    </location>
</feature>
<dbReference type="GO" id="GO:0042907">
    <property type="term" value="F:xanthine transmembrane transporter activity"/>
    <property type="evidence" value="ECO:0007669"/>
    <property type="project" value="TreeGrafter"/>
</dbReference>
<evidence type="ECO:0000256" key="8">
    <source>
        <dbReference type="SAM" id="Phobius"/>
    </source>
</evidence>
<dbReference type="InterPro" id="IPR006042">
    <property type="entry name" value="Xan_ur_permease"/>
</dbReference>
<organism evidence="9 10">
    <name type="scientific">Lactobacillus hominis DSM 23910 = CRBIP 24.179</name>
    <dbReference type="NCBI Taxonomy" id="1423758"/>
    <lineage>
        <taxon>Bacteria</taxon>
        <taxon>Bacillati</taxon>
        <taxon>Bacillota</taxon>
        <taxon>Bacilli</taxon>
        <taxon>Lactobacillales</taxon>
        <taxon>Lactobacillaceae</taxon>
        <taxon>Lactobacillus</taxon>
    </lineage>
</organism>
<dbReference type="Proteomes" id="UP000009320">
    <property type="component" value="Unassembled WGS sequence"/>
</dbReference>
<comment type="caution">
    <text evidence="9">The sequence shown here is derived from an EMBL/GenBank/DDBJ whole genome shotgun (WGS) entry which is preliminary data.</text>
</comment>
<dbReference type="NCBIfam" id="TIGR00801">
    <property type="entry name" value="ncs2"/>
    <property type="match status" value="1"/>
</dbReference>
<evidence type="ECO:0000256" key="1">
    <source>
        <dbReference type="ARBA" id="ARBA00004651"/>
    </source>
</evidence>
<dbReference type="PATRIC" id="fig|1423758.3.peg.1284"/>
<dbReference type="InterPro" id="IPR017588">
    <property type="entry name" value="UacT-like"/>
</dbReference>
<dbReference type="PANTHER" id="PTHR42810">
    <property type="entry name" value="PURINE PERMEASE C1399.01C-RELATED"/>
    <property type="match status" value="1"/>
</dbReference>
<evidence type="ECO:0000256" key="4">
    <source>
        <dbReference type="ARBA" id="ARBA00022475"/>
    </source>
</evidence>
<keyword evidence="7 8" id="KW-0472">Membrane</keyword>
<evidence type="ECO:0000256" key="2">
    <source>
        <dbReference type="ARBA" id="ARBA00008821"/>
    </source>
</evidence>
<keyword evidence="3" id="KW-0813">Transport</keyword>
<dbReference type="NCBIfam" id="NF037981">
    <property type="entry name" value="NCS2_1"/>
    <property type="match status" value="1"/>
</dbReference>
<feature type="transmembrane region" description="Helical" evidence="8">
    <location>
        <begin position="46"/>
        <end position="65"/>
    </location>
</feature>
<proteinExistence type="inferred from homology"/>
<feature type="transmembrane region" description="Helical" evidence="8">
    <location>
        <begin position="165"/>
        <end position="182"/>
    </location>
</feature>
<dbReference type="STRING" id="1423758.FC41_GL001271"/>
<reference evidence="9 10" key="1">
    <citation type="submission" date="2012-06" db="EMBL/GenBank/DDBJ databases">
        <title>Draft Genome Sequence of Lactobacillus hominis Strain CRBIP 24.179T, isolated from human intestine.</title>
        <authorList>
            <person name="Cousin S."/>
            <person name="Ma L."/>
            <person name="Bizet C."/>
            <person name="Loux V."/>
            <person name="Bouchier C."/>
            <person name="Clermont D."/>
            <person name="Creno S."/>
        </authorList>
    </citation>
    <scope>NUCLEOTIDE SEQUENCE [LARGE SCALE GENOMIC DNA]</scope>
    <source>
        <strain evidence="10">CRBIP 24.179T</strain>
    </source>
</reference>
<comment type="subcellular location">
    <subcellularLocation>
        <location evidence="1">Cell membrane</location>
        <topology evidence="1">Multi-pass membrane protein</topology>
    </subcellularLocation>
</comment>
<evidence type="ECO:0000256" key="5">
    <source>
        <dbReference type="ARBA" id="ARBA00022692"/>
    </source>
</evidence>
<dbReference type="EMBL" id="CAKE01000002">
    <property type="protein sequence ID" value="CCI81298.1"/>
    <property type="molecule type" value="Genomic_DNA"/>
</dbReference>
<keyword evidence="5 8" id="KW-0812">Transmembrane</keyword>
<feature type="transmembrane region" description="Helical" evidence="8">
    <location>
        <begin position="234"/>
        <end position="258"/>
    </location>
</feature>
<feature type="transmembrane region" description="Helical" evidence="8">
    <location>
        <begin position="97"/>
        <end position="117"/>
    </location>
</feature>
<keyword evidence="6 8" id="KW-1133">Transmembrane helix</keyword>
<evidence type="ECO:0000256" key="7">
    <source>
        <dbReference type="ARBA" id="ARBA00023136"/>
    </source>
</evidence>